<evidence type="ECO:0000313" key="2">
    <source>
        <dbReference type="EMBL" id="MDT0464363.1"/>
    </source>
</evidence>
<organism evidence="2 3">
    <name type="scientific">Streptomyces gibsoniae</name>
    <dbReference type="NCBI Taxonomy" id="3075529"/>
    <lineage>
        <taxon>Bacteria</taxon>
        <taxon>Bacillati</taxon>
        <taxon>Actinomycetota</taxon>
        <taxon>Actinomycetes</taxon>
        <taxon>Kitasatosporales</taxon>
        <taxon>Streptomycetaceae</taxon>
        <taxon>Streptomyces</taxon>
    </lineage>
</organism>
<protein>
    <submittedName>
        <fullName evidence="2">Uncharacterized protein</fullName>
    </submittedName>
</protein>
<name>A0ABU2TTS2_9ACTN</name>
<accession>A0ABU2TTS2</accession>
<reference evidence="3" key="1">
    <citation type="submission" date="2023-07" db="EMBL/GenBank/DDBJ databases">
        <title>30 novel species of actinomycetes from the DSMZ collection.</title>
        <authorList>
            <person name="Nouioui I."/>
        </authorList>
    </citation>
    <scope>NUCLEOTIDE SEQUENCE [LARGE SCALE GENOMIC DNA]</scope>
    <source>
        <strain evidence="3">DSM 41699</strain>
    </source>
</reference>
<keyword evidence="1" id="KW-1133">Transmembrane helix</keyword>
<keyword evidence="3" id="KW-1185">Reference proteome</keyword>
<gene>
    <name evidence="2" type="ORF">RM764_15235</name>
</gene>
<proteinExistence type="predicted"/>
<comment type="caution">
    <text evidence="2">The sequence shown here is derived from an EMBL/GenBank/DDBJ whole genome shotgun (WGS) entry which is preliminary data.</text>
</comment>
<keyword evidence="1" id="KW-0812">Transmembrane</keyword>
<keyword evidence="1" id="KW-0472">Membrane</keyword>
<evidence type="ECO:0000256" key="1">
    <source>
        <dbReference type="SAM" id="Phobius"/>
    </source>
</evidence>
<sequence>MPVHMSTFQLLGVPALALVTAVWIVYVGRALRRRDDEEAARWRVRAEDAARYHHEVLRGLPRQPQSGPELESVELTPAEQDAFAGLMRQLRDGRS</sequence>
<evidence type="ECO:0000313" key="3">
    <source>
        <dbReference type="Proteomes" id="UP001183809"/>
    </source>
</evidence>
<dbReference type="Proteomes" id="UP001183809">
    <property type="component" value="Unassembled WGS sequence"/>
</dbReference>
<dbReference type="EMBL" id="JAVREY010000014">
    <property type="protein sequence ID" value="MDT0464363.1"/>
    <property type="molecule type" value="Genomic_DNA"/>
</dbReference>
<feature type="transmembrane region" description="Helical" evidence="1">
    <location>
        <begin position="6"/>
        <end position="26"/>
    </location>
</feature>
<dbReference type="RefSeq" id="WP_311695510.1">
    <property type="nucleotide sequence ID" value="NZ_JAVREY010000014.1"/>
</dbReference>